<dbReference type="Gene3D" id="3.20.20.20">
    <property type="entry name" value="Dihydropteroate synthase-like"/>
    <property type="match status" value="1"/>
</dbReference>
<dbReference type="EC" id="2.5.1.15" evidence="5 12"/>
<dbReference type="PROSITE" id="PS00793">
    <property type="entry name" value="DHPS_2"/>
    <property type="match status" value="1"/>
</dbReference>
<evidence type="ECO:0000313" key="14">
    <source>
        <dbReference type="EMBL" id="SUO96287.1"/>
    </source>
</evidence>
<gene>
    <name evidence="14" type="primary">folP</name>
    <name evidence="14" type="ORF">NCTC10717_00922</name>
</gene>
<dbReference type="Proteomes" id="UP000254575">
    <property type="component" value="Unassembled WGS sequence"/>
</dbReference>
<dbReference type="CDD" id="cd00739">
    <property type="entry name" value="DHPS"/>
    <property type="match status" value="1"/>
</dbReference>
<evidence type="ECO:0000256" key="6">
    <source>
        <dbReference type="ARBA" id="ARBA00016919"/>
    </source>
</evidence>
<dbReference type="FunFam" id="3.20.20.20:FF:000006">
    <property type="entry name" value="Dihydropteroate synthase"/>
    <property type="match status" value="1"/>
</dbReference>
<evidence type="ECO:0000256" key="10">
    <source>
        <dbReference type="ARBA" id="ARBA00022909"/>
    </source>
</evidence>
<evidence type="ECO:0000256" key="3">
    <source>
        <dbReference type="ARBA" id="ARBA00004763"/>
    </source>
</evidence>
<accession>A0A380MXX7</accession>
<evidence type="ECO:0000256" key="5">
    <source>
        <dbReference type="ARBA" id="ARBA00012458"/>
    </source>
</evidence>
<comment type="similarity">
    <text evidence="4 12">Belongs to the DHPS family.</text>
</comment>
<dbReference type="PANTHER" id="PTHR20941">
    <property type="entry name" value="FOLATE SYNTHESIS PROTEINS"/>
    <property type="match status" value="1"/>
</dbReference>
<keyword evidence="8 12" id="KW-0479">Metal-binding</keyword>
<dbReference type="InterPro" id="IPR006390">
    <property type="entry name" value="DHP_synth_dom"/>
</dbReference>
<comment type="pathway">
    <text evidence="3 12">Cofactor biosynthesis; tetrahydrofolate biosynthesis; 7,8-dihydrofolate from 2-amino-4-hydroxy-6-hydroxymethyl-7,8-dihydropteridine diphosphate and 4-aminobenzoate: step 1/2.</text>
</comment>
<keyword evidence="10 12" id="KW-0289">Folate biosynthesis</keyword>
<dbReference type="PANTHER" id="PTHR20941:SF1">
    <property type="entry name" value="FOLIC ACID SYNTHESIS PROTEIN FOL1"/>
    <property type="match status" value="1"/>
</dbReference>
<evidence type="ECO:0000256" key="9">
    <source>
        <dbReference type="ARBA" id="ARBA00022842"/>
    </source>
</evidence>
<dbReference type="Pfam" id="PF00809">
    <property type="entry name" value="Pterin_bind"/>
    <property type="match status" value="1"/>
</dbReference>
<keyword evidence="7 12" id="KW-0808">Transferase</keyword>
<dbReference type="GO" id="GO:0046872">
    <property type="term" value="F:metal ion binding"/>
    <property type="evidence" value="ECO:0007669"/>
    <property type="project" value="UniProtKB-KW"/>
</dbReference>
<evidence type="ECO:0000256" key="11">
    <source>
        <dbReference type="ARBA" id="ARBA00030193"/>
    </source>
</evidence>
<dbReference type="OrthoDB" id="9811744at2"/>
<evidence type="ECO:0000256" key="2">
    <source>
        <dbReference type="ARBA" id="ARBA00001946"/>
    </source>
</evidence>
<dbReference type="AlphaFoldDB" id="A0A380MXX7"/>
<evidence type="ECO:0000256" key="8">
    <source>
        <dbReference type="ARBA" id="ARBA00022723"/>
    </source>
</evidence>
<dbReference type="GO" id="GO:0004156">
    <property type="term" value="F:dihydropteroate synthase activity"/>
    <property type="evidence" value="ECO:0007669"/>
    <property type="project" value="UniProtKB-EC"/>
</dbReference>
<dbReference type="InterPro" id="IPR045031">
    <property type="entry name" value="DHP_synth-like"/>
</dbReference>
<protein>
    <recommendedName>
        <fullName evidence="6 12">Dihydropteroate synthase</fullName>
        <shortName evidence="12">DHPS</shortName>
        <ecNumber evidence="5 12">2.5.1.15</ecNumber>
    </recommendedName>
    <alternativeName>
        <fullName evidence="11 12">Dihydropteroate pyrophosphorylase</fullName>
    </alternativeName>
</protein>
<evidence type="ECO:0000259" key="13">
    <source>
        <dbReference type="PROSITE" id="PS50972"/>
    </source>
</evidence>
<dbReference type="GO" id="GO:0046654">
    <property type="term" value="P:tetrahydrofolate biosynthetic process"/>
    <property type="evidence" value="ECO:0007669"/>
    <property type="project" value="UniProtKB-UniPathway"/>
</dbReference>
<reference evidence="14 15" key="1">
    <citation type="submission" date="2018-06" db="EMBL/GenBank/DDBJ databases">
        <authorList>
            <consortium name="Pathogen Informatics"/>
            <person name="Doyle S."/>
        </authorList>
    </citation>
    <scope>NUCLEOTIDE SEQUENCE [LARGE SCALE GENOMIC DNA]</scope>
    <source>
        <strain evidence="14 15">NCTC10717</strain>
    </source>
</reference>
<evidence type="ECO:0000256" key="12">
    <source>
        <dbReference type="RuleBase" id="RU361205"/>
    </source>
</evidence>
<organism evidence="14 15">
    <name type="scientific">Suttonella indologenes</name>
    <dbReference type="NCBI Taxonomy" id="13276"/>
    <lineage>
        <taxon>Bacteria</taxon>
        <taxon>Pseudomonadati</taxon>
        <taxon>Pseudomonadota</taxon>
        <taxon>Gammaproteobacteria</taxon>
        <taxon>Cardiobacteriales</taxon>
        <taxon>Cardiobacteriaceae</taxon>
        <taxon>Suttonella</taxon>
    </lineage>
</organism>
<sequence>MTGQTLQCGRFQLDLSSSKIMGVLNCTPDSFSDGGKFVQIDAALTHAETMIAEGADIIDIGAESTRPGAAAISAEEEIARLTPVVSALIADGRKPISIDTRHTKTMQAMLDLGVDMINDISALEAEGAIDAVKQSSVAICLMHMRGIPQTMQNHTLYDNVVTEVAQYLARRAELCREAEIEANRIVLDPGFGFAKTPEQNMALIAQIKAFLNLSYPVLIGVSRKSTIGHYLDNRAVEDRVIGSVVLAALGAYKGAQIVRVHDIKATKDALLMVEALKNAKAM</sequence>
<dbReference type="EMBL" id="UHIA01000004">
    <property type="protein sequence ID" value="SUO96287.1"/>
    <property type="molecule type" value="Genomic_DNA"/>
</dbReference>
<name>A0A380MXX7_9GAMM</name>
<keyword evidence="15" id="KW-1185">Reference proteome</keyword>
<dbReference type="GO" id="GO:0005829">
    <property type="term" value="C:cytosol"/>
    <property type="evidence" value="ECO:0007669"/>
    <property type="project" value="TreeGrafter"/>
</dbReference>
<evidence type="ECO:0000256" key="7">
    <source>
        <dbReference type="ARBA" id="ARBA00022679"/>
    </source>
</evidence>
<dbReference type="InterPro" id="IPR000489">
    <property type="entry name" value="Pterin-binding_dom"/>
</dbReference>
<evidence type="ECO:0000313" key="15">
    <source>
        <dbReference type="Proteomes" id="UP000254575"/>
    </source>
</evidence>
<dbReference type="RefSeq" id="WP_115218198.1">
    <property type="nucleotide sequence ID" value="NZ_UHIA01000004.1"/>
</dbReference>
<comment type="cofactor">
    <cofactor evidence="2 12">
        <name>Mg(2+)</name>
        <dbReference type="ChEBI" id="CHEBI:18420"/>
    </cofactor>
</comment>
<dbReference type="GO" id="GO:0046656">
    <property type="term" value="P:folic acid biosynthetic process"/>
    <property type="evidence" value="ECO:0007669"/>
    <property type="project" value="UniProtKB-KW"/>
</dbReference>
<dbReference type="SUPFAM" id="SSF51717">
    <property type="entry name" value="Dihydropteroate synthetase-like"/>
    <property type="match status" value="1"/>
</dbReference>
<evidence type="ECO:0000256" key="4">
    <source>
        <dbReference type="ARBA" id="ARBA00009503"/>
    </source>
</evidence>
<dbReference type="InterPro" id="IPR011005">
    <property type="entry name" value="Dihydropteroate_synth-like_sf"/>
</dbReference>
<dbReference type="UniPathway" id="UPA00077">
    <property type="reaction ID" value="UER00156"/>
</dbReference>
<dbReference type="NCBIfam" id="TIGR01496">
    <property type="entry name" value="DHPS"/>
    <property type="match status" value="1"/>
</dbReference>
<keyword evidence="9 12" id="KW-0460">Magnesium</keyword>
<comment type="function">
    <text evidence="12">Catalyzes the condensation of para-aminobenzoate (pABA) with 6-hydroxymethyl-7,8-dihydropterin diphosphate (DHPt-PP) to form 7,8-dihydropteroate (H2Pte), the immediate precursor of folate derivatives.</text>
</comment>
<feature type="domain" description="Pterin-binding" evidence="13">
    <location>
        <begin position="18"/>
        <end position="271"/>
    </location>
</feature>
<dbReference type="PROSITE" id="PS50972">
    <property type="entry name" value="PTERIN_BINDING"/>
    <property type="match status" value="1"/>
</dbReference>
<dbReference type="PROSITE" id="PS00792">
    <property type="entry name" value="DHPS_1"/>
    <property type="match status" value="1"/>
</dbReference>
<evidence type="ECO:0000256" key="1">
    <source>
        <dbReference type="ARBA" id="ARBA00000012"/>
    </source>
</evidence>
<proteinExistence type="inferred from homology"/>
<comment type="catalytic activity">
    <reaction evidence="1">
        <text>(7,8-dihydropterin-6-yl)methyl diphosphate + 4-aminobenzoate = 7,8-dihydropteroate + diphosphate</text>
        <dbReference type="Rhea" id="RHEA:19949"/>
        <dbReference type="ChEBI" id="CHEBI:17836"/>
        <dbReference type="ChEBI" id="CHEBI:17839"/>
        <dbReference type="ChEBI" id="CHEBI:33019"/>
        <dbReference type="ChEBI" id="CHEBI:72950"/>
        <dbReference type="EC" id="2.5.1.15"/>
    </reaction>
</comment>